<name>A0A5C3N0T8_9AGAM</name>
<feature type="compositionally biased region" description="Acidic residues" evidence="1">
    <location>
        <begin position="59"/>
        <end position="68"/>
    </location>
</feature>
<evidence type="ECO:0000313" key="2">
    <source>
        <dbReference type="EMBL" id="TFK49678.1"/>
    </source>
</evidence>
<feature type="region of interest" description="Disordered" evidence="1">
    <location>
        <begin position="243"/>
        <end position="269"/>
    </location>
</feature>
<organism evidence="2 3">
    <name type="scientific">Heliocybe sulcata</name>
    <dbReference type="NCBI Taxonomy" id="5364"/>
    <lineage>
        <taxon>Eukaryota</taxon>
        <taxon>Fungi</taxon>
        <taxon>Dikarya</taxon>
        <taxon>Basidiomycota</taxon>
        <taxon>Agaricomycotina</taxon>
        <taxon>Agaricomycetes</taxon>
        <taxon>Gloeophyllales</taxon>
        <taxon>Gloeophyllaceae</taxon>
        <taxon>Heliocybe</taxon>
    </lineage>
</organism>
<protein>
    <submittedName>
        <fullName evidence="2">Uncharacterized protein</fullName>
    </submittedName>
</protein>
<proteinExistence type="predicted"/>
<sequence>MGTVQENVKPHDDGSDAAEVLEDVKGDKGAQVPTQQKPAYTDVEPSIPSAEESRSAVTEDIEMSEEDTSGPSQTPAEEGTAAAYIDVEPNSTEPIQAVSQGPPTEDVEMAETEVVETNPAEAELLGEARADSDPEVTPVHEDSSREITDVLMVAPVLESQPTASPVADVHREDAISAPGAEPITLDILPHSIPSGNDREGYPYLAIYGGASSELGVTKTATVDKVEPSAAQIVDAALDAEEALKQAPDAPSDAAERADASAGSVTEPNPSPESHFVMLYSMKCLPGPRQHQHVLEFHLNVEQHGIVRQWSNRRSIPGNSFESGLCISLVCYRSTNLPLVDQDATARPRAEWPNTGTMWAVINESEGRELYLVPAFHIDKDGLVDISSYIKEGDNRMQVFYSGCSSDYTVVLQAHSPTPTQAQLERDRRRKDLERATYLTKLAEPIKLPNFNWDTGMFETA</sequence>
<keyword evidence="3" id="KW-1185">Reference proteome</keyword>
<reference evidence="2 3" key="1">
    <citation type="journal article" date="2019" name="Nat. Ecol. Evol.">
        <title>Megaphylogeny resolves global patterns of mushroom evolution.</title>
        <authorList>
            <person name="Varga T."/>
            <person name="Krizsan K."/>
            <person name="Foldi C."/>
            <person name="Dima B."/>
            <person name="Sanchez-Garcia M."/>
            <person name="Sanchez-Ramirez S."/>
            <person name="Szollosi G.J."/>
            <person name="Szarkandi J.G."/>
            <person name="Papp V."/>
            <person name="Albert L."/>
            <person name="Andreopoulos W."/>
            <person name="Angelini C."/>
            <person name="Antonin V."/>
            <person name="Barry K.W."/>
            <person name="Bougher N.L."/>
            <person name="Buchanan P."/>
            <person name="Buyck B."/>
            <person name="Bense V."/>
            <person name="Catcheside P."/>
            <person name="Chovatia M."/>
            <person name="Cooper J."/>
            <person name="Damon W."/>
            <person name="Desjardin D."/>
            <person name="Finy P."/>
            <person name="Geml J."/>
            <person name="Haridas S."/>
            <person name="Hughes K."/>
            <person name="Justo A."/>
            <person name="Karasinski D."/>
            <person name="Kautmanova I."/>
            <person name="Kiss B."/>
            <person name="Kocsube S."/>
            <person name="Kotiranta H."/>
            <person name="LaButti K.M."/>
            <person name="Lechner B.E."/>
            <person name="Liimatainen K."/>
            <person name="Lipzen A."/>
            <person name="Lukacs Z."/>
            <person name="Mihaltcheva S."/>
            <person name="Morgado L.N."/>
            <person name="Niskanen T."/>
            <person name="Noordeloos M.E."/>
            <person name="Ohm R.A."/>
            <person name="Ortiz-Santana B."/>
            <person name="Ovrebo C."/>
            <person name="Racz N."/>
            <person name="Riley R."/>
            <person name="Savchenko A."/>
            <person name="Shiryaev A."/>
            <person name="Soop K."/>
            <person name="Spirin V."/>
            <person name="Szebenyi C."/>
            <person name="Tomsovsky M."/>
            <person name="Tulloss R.E."/>
            <person name="Uehling J."/>
            <person name="Grigoriev I.V."/>
            <person name="Vagvolgyi C."/>
            <person name="Papp T."/>
            <person name="Martin F.M."/>
            <person name="Miettinen O."/>
            <person name="Hibbett D.S."/>
            <person name="Nagy L.G."/>
        </authorList>
    </citation>
    <scope>NUCLEOTIDE SEQUENCE [LARGE SCALE GENOMIC DNA]</scope>
    <source>
        <strain evidence="2 3">OMC1185</strain>
    </source>
</reference>
<dbReference type="OrthoDB" id="3040699at2759"/>
<evidence type="ECO:0000256" key="1">
    <source>
        <dbReference type="SAM" id="MobiDB-lite"/>
    </source>
</evidence>
<dbReference type="AlphaFoldDB" id="A0A5C3N0T8"/>
<feature type="region of interest" description="Disordered" evidence="1">
    <location>
        <begin position="1"/>
        <end position="81"/>
    </location>
</feature>
<evidence type="ECO:0000313" key="3">
    <source>
        <dbReference type="Proteomes" id="UP000305948"/>
    </source>
</evidence>
<dbReference type="Proteomes" id="UP000305948">
    <property type="component" value="Unassembled WGS sequence"/>
</dbReference>
<accession>A0A5C3N0T8</accession>
<dbReference type="EMBL" id="ML213515">
    <property type="protein sequence ID" value="TFK49678.1"/>
    <property type="molecule type" value="Genomic_DNA"/>
</dbReference>
<dbReference type="STRING" id="5364.A0A5C3N0T8"/>
<gene>
    <name evidence="2" type="ORF">OE88DRAFT_1662273</name>
</gene>